<dbReference type="InterPro" id="IPR050541">
    <property type="entry name" value="LRR_TM_domain-containing"/>
</dbReference>
<dbReference type="SMART" id="SM00369">
    <property type="entry name" value="LRR_TYP"/>
    <property type="match status" value="7"/>
</dbReference>
<dbReference type="EMBL" id="CADEPI010000425">
    <property type="protein sequence ID" value="CAB3385641.1"/>
    <property type="molecule type" value="Genomic_DNA"/>
</dbReference>
<keyword evidence="5" id="KW-0472">Membrane</keyword>
<keyword evidence="5" id="KW-0812">Transmembrane</keyword>
<sequence>MTALRWLCVSVALVACVSAQLCPWQNDHPELSSACLCATNLAREVSIQCDLVDWPLLLGALKRHLPPGPGPVVDLLYVSNSTVRSLPADVLAGVRRVRSLQMSGCKIEKIETGAFRGHEGSLKNLNLQDNLLDSVPVAALRPLRNLTLLDLSRNKLNRVAQDSFSSLGSLATLKLADNELTLEPGAFHGLEGSLRNLNLKGTRQKRLPEAVRGLRALAFLDLAQNGLRELPSSGAAAGRNLQGLDSLTAINLERNLIQSVAPDAFAGVADTLSSLSLLNNLLTDFPTPAVSTLKELRVLDIGFNLITSLPTDAFNGTPSLTLLALDGNPLASVAESSLVRLNSTLRGLSIGGRFLKCDCKLKWLANWLKNGELQVTSRERAPQFCGEPPRLRDRTFAAIQPEELSCEATNEVEDASSAIIENAIPVLAVAAPSSTTSTTTSSTTEATTTPSTTPSTTTTTTTTTSAPVRSTTTSATTTTTTTTARPTTTTTTQRTRLTGSANVIVSKPPLTTAVPIPRIVSTAAPRAQIPIVKQKPALILGGTHRHGMEDDDDEVIVKSANRVDNSVVINWDSRATNILGFRVVYRLFGDRSFKQGPPLDASEREFKIKNVPPQECLVVCVVSLEEVRASPDTVPPRQCREIRTEQKYAGASTGNMDRVTVAASAAICGVVLLAVLALLVVSRRRAQKLRRALTRQQQVVPPTIPHGLCPHKAANLLMSGTLSGAPPSISGFRSHQPSTLARDWEVGSMYSARSIPRPRVLATPSHHGSVMGCEAGVHGASVSRSIADGQSQRSFSGLSAAKFLSSAGAMSRADLRQSRQSLAAPSERMSRVGSPQRRPPSAQQGTRTRSRSRESLSYIEQTMEGSRPASRCSSALHRHHHTHLRAGTNTSGYDTSDNWTDHDMDIYMARNPTRGSRNSLVRL</sequence>
<reference evidence="7 8" key="1">
    <citation type="submission" date="2020-04" db="EMBL/GenBank/DDBJ databases">
        <authorList>
            <person name="Alioto T."/>
            <person name="Alioto T."/>
            <person name="Gomez Garrido J."/>
        </authorList>
    </citation>
    <scope>NUCLEOTIDE SEQUENCE [LARGE SCALE GENOMIC DNA]</scope>
</reference>
<dbReference type="PANTHER" id="PTHR24369">
    <property type="entry name" value="ANTIGEN BSP, PUTATIVE-RELATED"/>
    <property type="match status" value="1"/>
</dbReference>
<evidence type="ECO:0000256" key="2">
    <source>
        <dbReference type="ARBA" id="ARBA00022729"/>
    </source>
</evidence>
<evidence type="ECO:0000256" key="5">
    <source>
        <dbReference type="SAM" id="Phobius"/>
    </source>
</evidence>
<dbReference type="Pfam" id="PF13855">
    <property type="entry name" value="LRR_8"/>
    <property type="match status" value="2"/>
</dbReference>
<protein>
    <recommendedName>
        <fullName evidence="9">Fibronectin type-III domain-containing protein</fullName>
    </recommendedName>
</protein>
<dbReference type="AlphaFoldDB" id="A0A8S1DX09"/>
<evidence type="ECO:0000256" key="4">
    <source>
        <dbReference type="SAM" id="MobiDB-lite"/>
    </source>
</evidence>
<gene>
    <name evidence="7" type="ORF">CLODIP_2_CD09527</name>
</gene>
<dbReference type="OrthoDB" id="6359842at2759"/>
<evidence type="ECO:0000256" key="3">
    <source>
        <dbReference type="ARBA" id="ARBA00022737"/>
    </source>
</evidence>
<evidence type="ECO:0000313" key="8">
    <source>
        <dbReference type="Proteomes" id="UP000494165"/>
    </source>
</evidence>
<proteinExistence type="predicted"/>
<feature type="transmembrane region" description="Helical" evidence="5">
    <location>
        <begin position="661"/>
        <end position="681"/>
    </location>
</feature>
<accession>A0A8S1DX09</accession>
<dbReference type="InterPro" id="IPR032675">
    <property type="entry name" value="LRR_dom_sf"/>
</dbReference>
<organism evidence="7 8">
    <name type="scientific">Cloeon dipterum</name>
    <dbReference type="NCBI Taxonomy" id="197152"/>
    <lineage>
        <taxon>Eukaryota</taxon>
        <taxon>Metazoa</taxon>
        <taxon>Ecdysozoa</taxon>
        <taxon>Arthropoda</taxon>
        <taxon>Hexapoda</taxon>
        <taxon>Insecta</taxon>
        <taxon>Pterygota</taxon>
        <taxon>Palaeoptera</taxon>
        <taxon>Ephemeroptera</taxon>
        <taxon>Pisciforma</taxon>
        <taxon>Baetidae</taxon>
        <taxon>Cloeon</taxon>
    </lineage>
</organism>
<feature type="signal peptide" evidence="6">
    <location>
        <begin position="1"/>
        <end position="19"/>
    </location>
</feature>
<keyword evidence="2 6" id="KW-0732">Signal</keyword>
<feature type="chain" id="PRO_5035714872" description="Fibronectin type-III domain-containing protein" evidence="6">
    <location>
        <begin position="20"/>
        <end position="923"/>
    </location>
</feature>
<keyword evidence="3" id="KW-0677">Repeat</keyword>
<dbReference type="SUPFAM" id="SSF52058">
    <property type="entry name" value="L domain-like"/>
    <property type="match status" value="1"/>
</dbReference>
<evidence type="ECO:0000256" key="1">
    <source>
        <dbReference type="ARBA" id="ARBA00022614"/>
    </source>
</evidence>
<evidence type="ECO:0000313" key="7">
    <source>
        <dbReference type="EMBL" id="CAB3385641.1"/>
    </source>
</evidence>
<evidence type="ECO:0000256" key="6">
    <source>
        <dbReference type="SAM" id="SignalP"/>
    </source>
</evidence>
<dbReference type="InterPro" id="IPR001611">
    <property type="entry name" value="Leu-rich_rpt"/>
</dbReference>
<dbReference type="Proteomes" id="UP000494165">
    <property type="component" value="Unassembled WGS sequence"/>
</dbReference>
<dbReference type="PROSITE" id="PS51257">
    <property type="entry name" value="PROKAR_LIPOPROTEIN"/>
    <property type="match status" value="1"/>
</dbReference>
<dbReference type="PROSITE" id="PS51450">
    <property type="entry name" value="LRR"/>
    <property type="match status" value="1"/>
</dbReference>
<dbReference type="GO" id="GO:0005886">
    <property type="term" value="C:plasma membrane"/>
    <property type="evidence" value="ECO:0007669"/>
    <property type="project" value="TreeGrafter"/>
</dbReference>
<dbReference type="InterPro" id="IPR003591">
    <property type="entry name" value="Leu-rich_rpt_typical-subtyp"/>
</dbReference>
<name>A0A8S1DX09_9INSE</name>
<comment type="caution">
    <text evidence="7">The sequence shown here is derived from an EMBL/GenBank/DDBJ whole genome shotgun (WGS) entry which is preliminary data.</text>
</comment>
<feature type="compositionally biased region" description="Low complexity" evidence="4">
    <location>
        <begin position="433"/>
        <end position="498"/>
    </location>
</feature>
<keyword evidence="1" id="KW-0433">Leucine-rich repeat</keyword>
<dbReference type="PANTHER" id="PTHR24369:SF210">
    <property type="entry name" value="CHAOPTIN-RELATED"/>
    <property type="match status" value="1"/>
</dbReference>
<keyword evidence="5" id="KW-1133">Transmembrane helix</keyword>
<dbReference type="Gene3D" id="3.80.10.10">
    <property type="entry name" value="Ribonuclease Inhibitor"/>
    <property type="match status" value="2"/>
</dbReference>
<keyword evidence="8" id="KW-1185">Reference proteome</keyword>
<evidence type="ECO:0008006" key="9">
    <source>
        <dbReference type="Google" id="ProtNLM"/>
    </source>
</evidence>
<feature type="region of interest" description="Disordered" evidence="4">
    <location>
        <begin position="808"/>
        <end position="869"/>
    </location>
</feature>
<feature type="region of interest" description="Disordered" evidence="4">
    <location>
        <begin position="433"/>
        <end position="501"/>
    </location>
</feature>